<dbReference type="OrthoDB" id="19138at2759"/>
<name>Q23JJ9_TETTS</name>
<evidence type="ECO:0000313" key="4">
    <source>
        <dbReference type="Proteomes" id="UP000009168"/>
    </source>
</evidence>
<proteinExistence type="predicted"/>
<organism evidence="3 4">
    <name type="scientific">Tetrahymena thermophila (strain SB210)</name>
    <dbReference type="NCBI Taxonomy" id="312017"/>
    <lineage>
        <taxon>Eukaryota</taxon>
        <taxon>Sar</taxon>
        <taxon>Alveolata</taxon>
        <taxon>Ciliophora</taxon>
        <taxon>Intramacronucleata</taxon>
        <taxon>Oligohymenophorea</taxon>
        <taxon>Hymenostomatida</taxon>
        <taxon>Tetrahymenina</taxon>
        <taxon>Tetrahymenidae</taxon>
        <taxon>Tetrahymena</taxon>
    </lineage>
</organism>
<gene>
    <name evidence="3" type="ORF">TTHERM_00759060</name>
</gene>
<keyword evidence="1" id="KW-1133">Transmembrane helix</keyword>
<evidence type="ECO:0000313" key="3">
    <source>
        <dbReference type="EMBL" id="EAR96744.2"/>
    </source>
</evidence>
<dbReference type="EMBL" id="GG662685">
    <property type="protein sequence ID" value="EAR96744.2"/>
    <property type="molecule type" value="Genomic_DNA"/>
</dbReference>
<keyword evidence="2" id="KW-0732">Signal</keyword>
<feature type="signal peptide" evidence="2">
    <location>
        <begin position="1"/>
        <end position="24"/>
    </location>
</feature>
<feature type="transmembrane region" description="Helical" evidence="1">
    <location>
        <begin position="2160"/>
        <end position="2176"/>
    </location>
</feature>
<feature type="chain" id="PRO_5004201898" evidence="2">
    <location>
        <begin position="25"/>
        <end position="2528"/>
    </location>
</feature>
<feature type="transmembrane region" description="Helical" evidence="1">
    <location>
        <begin position="2323"/>
        <end position="2342"/>
    </location>
</feature>
<feature type="transmembrane region" description="Helical" evidence="1">
    <location>
        <begin position="2133"/>
        <end position="2154"/>
    </location>
</feature>
<keyword evidence="1" id="KW-0472">Membrane</keyword>
<protein>
    <submittedName>
        <fullName evidence="3">Transmembrane protein, putative</fullName>
    </submittedName>
</protein>
<dbReference type="Proteomes" id="UP000009168">
    <property type="component" value="Unassembled WGS sequence"/>
</dbReference>
<keyword evidence="4" id="KW-1185">Reference proteome</keyword>
<dbReference type="RefSeq" id="XP_001016989.2">
    <property type="nucleotide sequence ID" value="XM_001016989.2"/>
</dbReference>
<accession>Q23JJ9</accession>
<dbReference type="HOGENOM" id="CLU_001085_1_0_1"/>
<feature type="transmembrane region" description="Helical" evidence="1">
    <location>
        <begin position="1973"/>
        <end position="1993"/>
    </location>
</feature>
<dbReference type="KEGG" id="tet:TTHERM_00759060"/>
<dbReference type="GeneID" id="7843126"/>
<sequence>MKMILQKLKKIIINLFIILSIAQAQKCPKLQTFENLAQDQNFQVLNFLRIPKTNILVINTSQSPSFTFSVVYYFDMSSSEGEIINFVTLNYPINSMKYNKQADQIIIHNNSNLIFVNTYTFESVFSIQIVNISSLNIIEGTHYIILTMQIYHLLIFDYVKQITLLNMDNSSYLQTFPDGSLLNQLYSSFYQLSTGDNIILTTNQMGVIVWIFDQQQMIYQFKGYIQDSIVQNQGDGYRAFTKHPSQDIIFMSGQSLEVTAVKIIDIQNSIYQTLFKVNLTNTPQNVQSLNILFDFVTQDGIQQPALILNTPTDIYIVILDINQDYSQMSIRSYTQTSAQGQYLWYKQEESSILFLSSLSYITTFNYNTLQKRYYLKSMGDSYSSRFVRQDGQNINQLIFLNQNSINFCNKDDLTSIQTVQISSNIRQQYGSFYQIKNSFDWYLAKIGDNLSPSQILTFSFNQISQTSKVIDITNSYGINWSNVNQNLDPFQLNNKTYVVLAFPQKDISKNYLFQLINCQQDNDTQYLTSDSSDVSKIQTAFAVASLENNDNLELIGVDVQGTIYSWDLNSQKFTFKYSKSFNQCKNSQKGDIFHYQKLKRLIISCDDNKVYSIDFVNGVNQYLVQLSQQPLALKAFSEASLVAVGDLISGLTYIYKFNSTSNQFDIFLTFKSIGIKDKLIYINMLSDFTIWVQYANVNIFYSIQDCLSDKKLCVQCSQQYYFNITNTQDSKDSFGVGTLTQPFTTSENFFTAITKAQQYKQLISGVADIGVNILITPDNKFQLNRNFLNIDFNNIISLNLNSTQKGNFAVLQYQDILELQNYNFIAFQDIKIEFNQSQNTSSCGIKFFNIKQGVFVNNIKLQNTNESLQHINCQSIYAQSTELFIQNYTIQNENFTRHQSIIASFNTPKITINNLSLINCTLGNSFSILNQNSPLQAFINNLNITLNTCPKIQTQDISISVLFSAEFFSLDGLKMNNNTFCKKSIFSTVASGLQNYQKFSFSNIEASNNLFQQRSTYIFFDSHYEMNFVPYHEIQLLNLYFFNNKLFQNGTNDLLVAQYFELAKIATVNAQNITIKNHLDIQFGLIENSNLVIFDNFFCFNDNKYFQENANSAINGCLQLKEIFNTTLKNLKIYQKQFQDTTLISLENNSIKQASLLISDGEFTDLVLQQKSKNTQAIPIKLFTNYNLQIILSFCNFKNLFLQSIQISQTYSATAFQVQNLQGSLLIKDSFFQNSYSNSKYGFMDIQTNIFQINNVQFSNSTFTEDISLPLFSSQGGMINVQAENITIQNSNFIKASAQKGAFIYMIASSQTLQIQFQNISFTEGYAFIDGGAIFIDSQGQNLFFDCKFCRFKQLYTLTTSSSIVGLQNYNKASIINISFIDGFIKSIQGIQSNYFIKVASSNVQFVNISTIDNKNIYTISRPFQIYKDTLDKQQSTFIQASNSQIQIQNCSISNFAVIQTQTTLLYQSQNSTLTISQSSVVNCQFTSNIMYQLGSQITINQTYFFNITQIMSKRHLSDQIESKAKASISTFSLIYAQESILNIINNSKFSQISCFDCNGGALQISNGIINIQNSIFDQINSQFGGAIFIYKLQGQNQISNTYFMNCQSYYDGGSMLWKFSIQDDFNLNINECLFLNNTSQYGRGGSITAIAEYINPPSIKINVSNSRFLNNIAQIGGAIYSQNVTLQLYNPYYNGNIAKIYGQNQISYASKLQLADQKQFLIYYNGTINSQNIEIMYFRSGGFLKNIQFEMFNDQNEKIFPVTNEEVQNYIIQVRINPHTQNINNYQIYGDLNAQFDKISQRFTFYELNIVGSLGSSVILQFFSNQINILDSNTNQYVQNYTFDIKVNFRECISGEQTKQYNTLTQCDVCKSGSYSFDGQLCLDCPSNAICSGGNTINTKQGFWRRSDQVSLILKCENQELNCLGGSYGNNICFEGHIGALCEECDINGEFWGKSYSKSSKYSCADCKKMNFNLFILIILTCWTLFSMYIAIKGNIESIKFSNAQFALQKAFQQRHNNTSIEKHLKPTKKKKNSHFFHEIKNIPLFQLKPNFSKNNQNSFIKQSICIKLLTNYFQIVSSIATFNLSIPSGIFEFPYSISNPVKQTLSSLDCFLINIQSEIPLIYFRMIFSQIIPIIYFVIFFIGICLFYLYNLKKSRKFPFYMLYTVGIFLIIYLQPDLITQTIALLSCRSIGDRSYILSNVSYECYTPQHFKYIFSIVVPILLVWAIIFPLVLFVMLCKSKNQLHNQLTRYNLGFLYNEYKNEAYYWEFIKMGQKLAIILSLNYYSQMILIKGLLVFIAITIYGVLTILIKPYKEEDINQIDLNSTAICSITILLGVFIYQNPFSYLYYPSLGIIAIMNSLFIIYLLKLIINNYLTQIKEIILKKLIQLSNFIPFLKYFNKSDKNIYKPKLVIKSKIQRAFKRYLDMNKDERKQFFIKVYEQILTTQQQNLNVTDNVLESQTINKSQQIQFFEINSFNSKESNIDFILNNIKTNNFQTLAGLQSRKNNDNNHQLQEEIKSFSLQNQ</sequence>
<keyword evidence="1 3" id="KW-0812">Transmembrane</keyword>
<evidence type="ECO:0000256" key="1">
    <source>
        <dbReference type="SAM" id="Phobius"/>
    </source>
</evidence>
<dbReference type="PANTHER" id="PTHR11319">
    <property type="entry name" value="G PROTEIN-COUPLED RECEPTOR-RELATED"/>
    <property type="match status" value="1"/>
</dbReference>
<dbReference type="eggNOG" id="ENOG502R2EU">
    <property type="taxonomic scope" value="Eukaryota"/>
</dbReference>
<dbReference type="InParanoid" id="Q23JJ9"/>
<evidence type="ECO:0000256" key="2">
    <source>
        <dbReference type="SAM" id="SignalP"/>
    </source>
</evidence>
<feature type="transmembrane region" description="Helical" evidence="1">
    <location>
        <begin position="2291"/>
        <end position="2311"/>
    </location>
</feature>
<feature type="transmembrane region" description="Helical" evidence="1">
    <location>
        <begin position="2348"/>
        <end position="2369"/>
    </location>
</feature>
<reference evidence="4" key="1">
    <citation type="journal article" date="2006" name="PLoS Biol.">
        <title>Macronuclear genome sequence of the ciliate Tetrahymena thermophila, a model eukaryote.</title>
        <authorList>
            <person name="Eisen J.A."/>
            <person name="Coyne R.S."/>
            <person name="Wu M."/>
            <person name="Wu D."/>
            <person name="Thiagarajan M."/>
            <person name="Wortman J.R."/>
            <person name="Badger J.H."/>
            <person name="Ren Q."/>
            <person name="Amedeo P."/>
            <person name="Jones K.M."/>
            <person name="Tallon L.J."/>
            <person name="Delcher A.L."/>
            <person name="Salzberg S.L."/>
            <person name="Silva J.C."/>
            <person name="Haas B.J."/>
            <person name="Majoros W.H."/>
            <person name="Farzad M."/>
            <person name="Carlton J.M."/>
            <person name="Smith R.K. Jr."/>
            <person name="Garg J."/>
            <person name="Pearlman R.E."/>
            <person name="Karrer K.M."/>
            <person name="Sun L."/>
            <person name="Manning G."/>
            <person name="Elde N.C."/>
            <person name="Turkewitz A.P."/>
            <person name="Asai D.J."/>
            <person name="Wilkes D.E."/>
            <person name="Wang Y."/>
            <person name="Cai H."/>
            <person name="Collins K."/>
            <person name="Stewart B.A."/>
            <person name="Lee S.R."/>
            <person name="Wilamowska K."/>
            <person name="Weinberg Z."/>
            <person name="Ruzzo W.L."/>
            <person name="Wloga D."/>
            <person name="Gaertig J."/>
            <person name="Frankel J."/>
            <person name="Tsao C.-C."/>
            <person name="Gorovsky M.A."/>
            <person name="Keeling P.J."/>
            <person name="Waller R.F."/>
            <person name="Patron N.J."/>
            <person name="Cherry J.M."/>
            <person name="Stover N.A."/>
            <person name="Krieger C.J."/>
            <person name="del Toro C."/>
            <person name="Ryder H.F."/>
            <person name="Williamson S.C."/>
            <person name="Barbeau R.A."/>
            <person name="Hamilton E.P."/>
            <person name="Orias E."/>
        </authorList>
    </citation>
    <scope>NUCLEOTIDE SEQUENCE [LARGE SCALE GENOMIC DNA]</scope>
    <source>
        <strain evidence="4">SB210</strain>
    </source>
</reference>
<dbReference type="PANTHER" id="PTHR11319:SF35">
    <property type="entry name" value="OUTER MEMBRANE PROTEIN PMPC-RELATED"/>
    <property type="match status" value="1"/>
</dbReference>
<feature type="transmembrane region" description="Helical" evidence="1">
    <location>
        <begin position="2215"/>
        <end position="2239"/>
    </location>
</feature>